<reference evidence="7" key="1">
    <citation type="submission" date="2024-08" db="EMBL/GenBank/DDBJ databases">
        <title>Phylogenomic analyses of a clade within the roseobacter group suggest taxonomic reassignments of species of the genera Aestuariivita, Citreicella, Loktanella, Nautella, Pelagibaca, Ruegeria, Thalassobius, Thiobacimonas and Tropicibacter, and the proposal o.</title>
        <authorList>
            <person name="Jeon C.O."/>
        </authorList>
    </citation>
    <scope>NUCLEOTIDE SEQUENCE</scope>
    <source>
        <strain evidence="7">SS1-5</strain>
    </source>
</reference>
<dbReference type="AlphaFoldDB" id="A0AAN0MC33"/>
<evidence type="ECO:0000259" key="6">
    <source>
        <dbReference type="Pfam" id="PF00082"/>
    </source>
</evidence>
<dbReference type="InterPro" id="IPR022398">
    <property type="entry name" value="Peptidase_S8_His-AS"/>
</dbReference>
<keyword evidence="3" id="KW-0378">Hydrolase</keyword>
<evidence type="ECO:0000313" key="7">
    <source>
        <dbReference type="EMBL" id="WZU68353.2"/>
    </source>
</evidence>
<dbReference type="PROSITE" id="PS00137">
    <property type="entry name" value="SUBTILASE_HIS"/>
    <property type="match status" value="1"/>
</dbReference>
<evidence type="ECO:0000256" key="1">
    <source>
        <dbReference type="ARBA" id="ARBA00011073"/>
    </source>
</evidence>
<dbReference type="SUPFAM" id="SSF52743">
    <property type="entry name" value="Subtilisin-like"/>
    <property type="match status" value="1"/>
</dbReference>
<dbReference type="Proteomes" id="UP001470809">
    <property type="component" value="Chromosome"/>
</dbReference>
<keyword evidence="2" id="KW-0645">Protease</keyword>
<dbReference type="InterPro" id="IPR000209">
    <property type="entry name" value="Peptidase_S8/S53_dom"/>
</dbReference>
<dbReference type="PROSITE" id="PS51892">
    <property type="entry name" value="SUBTILASE"/>
    <property type="match status" value="1"/>
</dbReference>
<feature type="domain" description="Peptidase S8/S53" evidence="6">
    <location>
        <begin position="150"/>
        <end position="390"/>
    </location>
</feature>
<dbReference type="PRINTS" id="PR00723">
    <property type="entry name" value="SUBTILISIN"/>
</dbReference>
<proteinExistence type="inferred from homology"/>
<dbReference type="KEGG" id="yrh:AABB31_05405"/>
<comment type="similarity">
    <text evidence="1 5">Belongs to the peptidase S8 family.</text>
</comment>
<dbReference type="GO" id="GO:0004252">
    <property type="term" value="F:serine-type endopeptidase activity"/>
    <property type="evidence" value="ECO:0007669"/>
    <property type="project" value="InterPro"/>
</dbReference>
<dbReference type="GO" id="GO:0006508">
    <property type="term" value="P:proteolysis"/>
    <property type="evidence" value="ECO:0007669"/>
    <property type="project" value="UniProtKB-KW"/>
</dbReference>
<dbReference type="RefSeq" id="WP_373634862.1">
    <property type="nucleotide sequence ID" value="NZ_CP151767.2"/>
</dbReference>
<gene>
    <name evidence="7" type="ORF">AABB31_05405</name>
</gene>
<name>A0AAN0MC33_9RHOB</name>
<dbReference type="PANTHER" id="PTHR43806:SF11">
    <property type="entry name" value="CEREVISIN-RELATED"/>
    <property type="match status" value="1"/>
</dbReference>
<evidence type="ECO:0000256" key="5">
    <source>
        <dbReference type="PROSITE-ProRule" id="PRU01240"/>
    </source>
</evidence>
<dbReference type="InterPro" id="IPR050131">
    <property type="entry name" value="Peptidase_S8_subtilisin-like"/>
</dbReference>
<dbReference type="InterPro" id="IPR036852">
    <property type="entry name" value="Peptidase_S8/S53_dom_sf"/>
</dbReference>
<dbReference type="InterPro" id="IPR015500">
    <property type="entry name" value="Peptidase_S8_subtilisin-rel"/>
</dbReference>
<dbReference type="Pfam" id="PF00082">
    <property type="entry name" value="Peptidase_S8"/>
    <property type="match status" value="1"/>
</dbReference>
<evidence type="ECO:0000256" key="2">
    <source>
        <dbReference type="ARBA" id="ARBA00022670"/>
    </source>
</evidence>
<keyword evidence="4" id="KW-0720">Serine protease</keyword>
<evidence type="ECO:0000256" key="4">
    <source>
        <dbReference type="ARBA" id="ARBA00022825"/>
    </source>
</evidence>
<dbReference type="PANTHER" id="PTHR43806">
    <property type="entry name" value="PEPTIDASE S8"/>
    <property type="match status" value="1"/>
</dbReference>
<keyword evidence="8" id="KW-1185">Reference proteome</keyword>
<evidence type="ECO:0000256" key="3">
    <source>
        <dbReference type="ARBA" id="ARBA00022801"/>
    </source>
</evidence>
<dbReference type="EMBL" id="CP151767">
    <property type="protein sequence ID" value="WZU68353.2"/>
    <property type="molecule type" value="Genomic_DNA"/>
</dbReference>
<protein>
    <submittedName>
        <fullName evidence="7">S8 family serine peptidase</fullName>
    </submittedName>
</protein>
<sequence length="547" mass="56477">MLQDIYQALTADETMSGAEPIIIELVFEDPQTPDTVAAGIAAALPNAPVTVTSAFETPTDQFLFAAFEGIRERGQEAQIFAMARALRTALDAVEANPVLTDSTYGAAAVDAATDRESFKGLCTTEKTNLQPFGWPHKMIRTPQAWRKSRGEGARVAVIDTGHSTHQELNGAIVQTGQRNLVEGGTDAHDRFNDGMMMNPGHGTLVCSVVGSRGDVDTRGNVANNGAVVGSAPAAEVLPIRAIKSVVNFRQSTIPAAIAHAINQGADVIAMALGGPTRVASTERALRQAVEHGLVIVCAAGNCWPKVVFPAAYAAEGLCTAVAALTQSKHPWAKSGQGPQVTIAAPGENVWGASKNKASDPDNGVRASQGTTLATSLTAGVAALWVAHHGGRAALQAKARAAGTTVQAMFVASVTHDITKPGVWRGSKTLGAGMIDAEKTLAAPLPGQATGTEAVAAKNLGKTGVSPTLNTLITHLANHDPDALDDVGPEIADFAAEILWLSHRAGAKARAVETLGDEAAVGPDHASADLAAALSDKPHLQAVLRIAG</sequence>
<organism evidence="7 8">
    <name type="scientific">Yoonia rhodophyticola</name>
    <dbReference type="NCBI Taxonomy" id="3137370"/>
    <lineage>
        <taxon>Bacteria</taxon>
        <taxon>Pseudomonadati</taxon>
        <taxon>Pseudomonadota</taxon>
        <taxon>Alphaproteobacteria</taxon>
        <taxon>Rhodobacterales</taxon>
        <taxon>Paracoccaceae</taxon>
        <taxon>Yoonia</taxon>
    </lineage>
</organism>
<accession>A0AAN0MC33</accession>
<comment type="caution">
    <text evidence="5">Lacks conserved residue(s) required for the propagation of feature annotation.</text>
</comment>
<evidence type="ECO:0000313" key="8">
    <source>
        <dbReference type="Proteomes" id="UP001470809"/>
    </source>
</evidence>
<dbReference type="Gene3D" id="3.40.50.200">
    <property type="entry name" value="Peptidase S8/S53 domain"/>
    <property type="match status" value="1"/>
</dbReference>